<keyword evidence="1" id="KW-0472">Membrane</keyword>
<accession>R1G3J3</accession>
<keyword evidence="3" id="KW-1185">Reference proteome</keyword>
<comment type="caution">
    <text evidence="2">The sequence shown here is derived from an EMBL/GenBank/DDBJ whole genome shotgun (WGS) entry which is preliminary data.</text>
</comment>
<reference evidence="2 3" key="1">
    <citation type="submission" date="2013-02" db="EMBL/GenBank/DDBJ databases">
        <title>Insights into archaeal evolution and symbiosis from the genomes of a Nanoarchaeon and its crenarchaeal host from Yellowstone National Park.</title>
        <authorList>
            <person name="Podar M."/>
            <person name="Makarova K.S."/>
            <person name="Graham D.E."/>
            <person name="Wolf Y.I."/>
            <person name="Koonin E.V."/>
            <person name="Reysenbach A.-L."/>
        </authorList>
    </citation>
    <scope>NUCLEOTIDE SEQUENCE [LARGE SCALE GENOMIC DNA]</scope>
</reference>
<gene>
    <name evidence="2" type="ORF">Nst1_040</name>
</gene>
<dbReference type="EMBL" id="APJZ01000001">
    <property type="protein sequence ID" value="EOD42701.1"/>
    <property type="molecule type" value="Genomic_DNA"/>
</dbReference>
<evidence type="ECO:0000313" key="2">
    <source>
        <dbReference type="EMBL" id="EOD42701.1"/>
    </source>
</evidence>
<protein>
    <submittedName>
        <fullName evidence="2">Uncharacterized protein</fullName>
    </submittedName>
</protein>
<proteinExistence type="predicted"/>
<evidence type="ECO:0000256" key="1">
    <source>
        <dbReference type="SAM" id="Phobius"/>
    </source>
</evidence>
<organism evidence="2 3">
    <name type="scientific">Nanobsidianus stetteri</name>
    <dbReference type="NCBI Taxonomy" id="1294122"/>
    <lineage>
        <taxon>Archaea</taxon>
        <taxon>Nanobdellota</taxon>
        <taxon>Candidatus Nanoarchaeia</taxon>
        <taxon>Nanoarchaeales</taxon>
        <taxon>Nanopusillaceae</taxon>
        <taxon>Candidatus Nanobsidianus</taxon>
    </lineage>
</organism>
<sequence length="48" mass="5272">METGELLKIILALIFIILILIFVFIVLGPKLGLNINIFAQYQLIGGNG</sequence>
<dbReference type="Proteomes" id="UP000053279">
    <property type="component" value="Unassembled WGS sequence"/>
</dbReference>
<keyword evidence="1" id="KW-1133">Transmembrane helix</keyword>
<keyword evidence="1" id="KW-0812">Transmembrane</keyword>
<dbReference type="AlphaFoldDB" id="R1G3J3"/>
<evidence type="ECO:0000313" key="3">
    <source>
        <dbReference type="Proteomes" id="UP000053279"/>
    </source>
</evidence>
<name>R1G3J3_NANST</name>
<feature type="transmembrane region" description="Helical" evidence="1">
    <location>
        <begin position="6"/>
        <end position="27"/>
    </location>
</feature>